<dbReference type="PaxDb" id="4565-Traes_3AL_5951FC2BD.1"/>
<dbReference type="Gramene" id="TraesCS7A02G315916.1">
    <property type="protein sequence ID" value="TraesCS7A02G315916.1"/>
    <property type="gene ID" value="TraesCS7A02G315916"/>
</dbReference>
<feature type="compositionally biased region" description="Pro residues" evidence="5">
    <location>
        <begin position="139"/>
        <end position="148"/>
    </location>
</feature>
<name>A0A3B6RGG9_WHEAT</name>
<dbReference type="Pfam" id="PF13041">
    <property type="entry name" value="PPR_2"/>
    <property type="match status" value="2"/>
</dbReference>
<dbReference type="Gene3D" id="1.25.40.10">
    <property type="entry name" value="Tetratricopeptide repeat domain"/>
    <property type="match status" value="2"/>
</dbReference>
<comment type="similarity">
    <text evidence="1">Belongs to the PPR family. P subfamily.</text>
</comment>
<keyword evidence="3" id="KW-0809">Transit peptide</keyword>
<reference evidence="6" key="1">
    <citation type="submission" date="2018-08" db="EMBL/GenBank/DDBJ databases">
        <authorList>
            <person name="Rossello M."/>
        </authorList>
    </citation>
    <scope>NUCLEOTIDE SEQUENCE [LARGE SCALE GENOMIC DNA]</scope>
    <source>
        <strain evidence="6">cv. Chinese Spring</strain>
    </source>
</reference>
<protein>
    <recommendedName>
        <fullName evidence="8">Pentacotripeptide-repeat region of PRORP domain-containing protein</fullName>
    </recommendedName>
</protein>
<evidence type="ECO:0000256" key="4">
    <source>
        <dbReference type="PROSITE-ProRule" id="PRU00708"/>
    </source>
</evidence>
<dbReference type="PROSITE" id="PS51375">
    <property type="entry name" value="PPR"/>
    <property type="match status" value="3"/>
</dbReference>
<feature type="compositionally biased region" description="Low complexity" evidence="5">
    <location>
        <begin position="129"/>
        <end position="138"/>
    </location>
</feature>
<evidence type="ECO:0000256" key="3">
    <source>
        <dbReference type="ARBA" id="ARBA00022946"/>
    </source>
</evidence>
<feature type="compositionally biased region" description="Low complexity" evidence="5">
    <location>
        <begin position="100"/>
        <end position="120"/>
    </location>
</feature>
<organism evidence="6">
    <name type="scientific">Triticum aestivum</name>
    <name type="common">Wheat</name>
    <dbReference type="NCBI Taxonomy" id="4565"/>
    <lineage>
        <taxon>Eukaryota</taxon>
        <taxon>Viridiplantae</taxon>
        <taxon>Streptophyta</taxon>
        <taxon>Embryophyta</taxon>
        <taxon>Tracheophyta</taxon>
        <taxon>Spermatophyta</taxon>
        <taxon>Magnoliopsida</taxon>
        <taxon>Liliopsida</taxon>
        <taxon>Poales</taxon>
        <taxon>Poaceae</taxon>
        <taxon>BOP clade</taxon>
        <taxon>Pooideae</taxon>
        <taxon>Triticodae</taxon>
        <taxon>Triticeae</taxon>
        <taxon>Triticinae</taxon>
        <taxon>Triticum</taxon>
    </lineage>
</organism>
<dbReference type="InterPro" id="IPR011990">
    <property type="entry name" value="TPR-like_helical_dom_sf"/>
</dbReference>
<dbReference type="Gramene" id="TraesCS7A03G0778100.1">
    <property type="protein sequence ID" value="TraesCS7A03G0778100.1.CDS"/>
    <property type="gene ID" value="TraesCS7A03G0778100"/>
</dbReference>
<dbReference type="SMR" id="A0A3B6RGG9"/>
<keyword evidence="7" id="KW-1185">Reference proteome</keyword>
<feature type="repeat" description="PPR" evidence="4">
    <location>
        <begin position="286"/>
        <end position="320"/>
    </location>
</feature>
<keyword evidence="2" id="KW-0677">Repeat</keyword>
<dbReference type="EnsemblPlants" id="TraesCS7A02G315916.1">
    <property type="protein sequence ID" value="TraesCS7A02G315916.1"/>
    <property type="gene ID" value="TraesCS7A02G315916"/>
</dbReference>
<dbReference type="InterPro" id="IPR002885">
    <property type="entry name" value="PPR_rpt"/>
</dbReference>
<evidence type="ECO:0000256" key="1">
    <source>
        <dbReference type="ARBA" id="ARBA00007626"/>
    </source>
</evidence>
<evidence type="ECO:0008006" key="8">
    <source>
        <dbReference type="Google" id="ProtNLM"/>
    </source>
</evidence>
<dbReference type="STRING" id="4565.A0A3B6RGG9"/>
<dbReference type="AlphaFoldDB" id="A0A3B6RGG9"/>
<reference evidence="6" key="2">
    <citation type="submission" date="2018-10" db="UniProtKB">
        <authorList>
            <consortium name="EnsemblPlants"/>
        </authorList>
    </citation>
    <scope>IDENTIFICATION</scope>
</reference>
<accession>A0A3B6RGG9</accession>
<feature type="repeat" description="PPR" evidence="4">
    <location>
        <begin position="423"/>
        <end position="458"/>
    </location>
</feature>
<dbReference type="Pfam" id="PF13812">
    <property type="entry name" value="PPR_3"/>
    <property type="match status" value="1"/>
</dbReference>
<evidence type="ECO:0000313" key="7">
    <source>
        <dbReference type="Proteomes" id="UP000019116"/>
    </source>
</evidence>
<dbReference type="Proteomes" id="UP000019116">
    <property type="component" value="Chromosome 7A"/>
</dbReference>
<evidence type="ECO:0000313" key="6">
    <source>
        <dbReference type="EnsemblPlants" id="TraesCS7A02G315916.1"/>
    </source>
</evidence>
<evidence type="ECO:0000256" key="2">
    <source>
        <dbReference type="ARBA" id="ARBA00022737"/>
    </source>
</evidence>
<dbReference type="NCBIfam" id="TIGR00756">
    <property type="entry name" value="PPR"/>
    <property type="match status" value="2"/>
</dbReference>
<feature type="compositionally biased region" description="Polar residues" evidence="5">
    <location>
        <begin position="156"/>
        <end position="165"/>
    </location>
</feature>
<dbReference type="PANTHER" id="PTHR47447">
    <property type="entry name" value="OS03G0856100 PROTEIN"/>
    <property type="match status" value="1"/>
</dbReference>
<feature type="region of interest" description="Disordered" evidence="5">
    <location>
        <begin position="1"/>
        <end position="172"/>
    </location>
</feature>
<sequence length="728" mass="78794">MGGLPRIKNVGWRRPTPSGSRSGAVPVAGYWPVSRAHPRFRGFPLRLSARGRDRRSSQPGWRPGAPAASADQEEEDVGRGSTSSSLSPSPPDPSHRVDARSVVAPVGSGAASAMTSSTPSLNPPSVCPTSASLTSRRPASPPPAPPLHLPSEDPSAPSTSGTSAVSVKPLDARAHRGRLKKLSKLALRRARDGREHVSGIADRLLARPWRRCSTTRGCPPTSSPTSCVSWTRPPGCALSTPSSDLLRAATGPGPPCRRLVLGVLGRARQDGLAEEVFLQFAREGTTVQVFNAMMDMYGRSGRFDDVQQLLDAMHGQGIEPDLASFNALINNSAKVWVFTPRREVRQAWLRPDVITYNTLINACSQGSILDDAVAAEKMFMELLHEGFKPDTVTYNSHAFAKEGDVDAVERVCEEYVNAGLRNDGITYNTMIHMYGKMGKLDLALGKVLEEMVGAGLKPTLVTFSALICAYAKGGKRDERRSRHLIDGHMPDDTLYQVMLAALAKGNEHEEIERVVQDMVVVCQMDWQLVYSVLIKAGCIFHGAMLLKQHAYKDTSLTGTHVNNLEKKSGGKNSFYQMYIRMLAENMSDLHKQDKYPTRDPFLIIGRLPGSSQRRCSSDWRRRGCSMNGGGGGRSLQGPDPCVEGAGEADPEVCGEVGAHRSWATEGSGAMCPGWSLASADGGNAYVEHPHRLAGECTTWQEDCVGGQSAGRKENEQRVVLADLRPDLG</sequence>
<dbReference type="PANTHER" id="PTHR47447:SF26">
    <property type="entry name" value="CHLOROPLAST RNA SPLICING4"/>
    <property type="match status" value="1"/>
</dbReference>
<evidence type="ECO:0000256" key="5">
    <source>
        <dbReference type="SAM" id="MobiDB-lite"/>
    </source>
</evidence>
<feature type="repeat" description="PPR" evidence="4">
    <location>
        <begin position="352"/>
        <end position="389"/>
    </location>
</feature>
<proteinExistence type="inferred from homology"/>